<dbReference type="InterPro" id="IPR029069">
    <property type="entry name" value="HotDog_dom_sf"/>
</dbReference>
<dbReference type="EMBL" id="KB822720">
    <property type="protein sequence ID" value="ETN40470.1"/>
    <property type="molecule type" value="Genomic_DNA"/>
</dbReference>
<feature type="transmembrane region" description="Helical" evidence="1">
    <location>
        <begin position="85"/>
        <end position="106"/>
    </location>
</feature>
<keyword evidence="3" id="KW-1185">Reference proteome</keyword>
<accession>W2RVY3</accession>
<dbReference type="AlphaFoldDB" id="W2RVY3"/>
<dbReference type="GeneID" id="19972086"/>
<dbReference type="OrthoDB" id="506431at2759"/>
<proteinExistence type="predicted"/>
<dbReference type="eggNOG" id="KOG4781">
    <property type="taxonomic scope" value="Eukaryota"/>
</dbReference>
<name>W2RVY3_CYPE1</name>
<dbReference type="SUPFAM" id="SSF54637">
    <property type="entry name" value="Thioesterase/thiol ester dehydrase-isomerase"/>
    <property type="match status" value="1"/>
</dbReference>
<gene>
    <name evidence="2" type="ORF">HMPREF1541_04747</name>
</gene>
<reference evidence="2 3" key="1">
    <citation type="submission" date="2013-03" db="EMBL/GenBank/DDBJ databases">
        <title>The Genome Sequence of Phialophora europaea CBS 101466.</title>
        <authorList>
            <consortium name="The Broad Institute Genomics Platform"/>
            <person name="Cuomo C."/>
            <person name="de Hoog S."/>
            <person name="Gorbushina A."/>
            <person name="Walker B."/>
            <person name="Young S.K."/>
            <person name="Zeng Q."/>
            <person name="Gargeya S."/>
            <person name="Fitzgerald M."/>
            <person name="Haas B."/>
            <person name="Abouelleil A."/>
            <person name="Allen A.W."/>
            <person name="Alvarado L."/>
            <person name="Arachchi H.M."/>
            <person name="Berlin A.M."/>
            <person name="Chapman S.B."/>
            <person name="Gainer-Dewar J."/>
            <person name="Goldberg J."/>
            <person name="Griggs A."/>
            <person name="Gujja S."/>
            <person name="Hansen M."/>
            <person name="Howarth C."/>
            <person name="Imamovic A."/>
            <person name="Ireland A."/>
            <person name="Larimer J."/>
            <person name="McCowan C."/>
            <person name="Murphy C."/>
            <person name="Pearson M."/>
            <person name="Poon T.W."/>
            <person name="Priest M."/>
            <person name="Roberts A."/>
            <person name="Saif S."/>
            <person name="Shea T."/>
            <person name="Sisk P."/>
            <person name="Sykes S."/>
            <person name="Wortman J."/>
            <person name="Nusbaum C."/>
            <person name="Birren B."/>
        </authorList>
    </citation>
    <scope>NUCLEOTIDE SEQUENCE [LARGE SCALE GENOMIC DNA]</scope>
    <source>
        <strain evidence="2 3">CBS 101466</strain>
    </source>
</reference>
<evidence type="ECO:0000256" key="1">
    <source>
        <dbReference type="SAM" id="Phobius"/>
    </source>
</evidence>
<evidence type="ECO:0000313" key="2">
    <source>
        <dbReference type="EMBL" id="ETN40470.1"/>
    </source>
</evidence>
<organism evidence="2 3">
    <name type="scientific">Cyphellophora europaea (strain CBS 101466)</name>
    <name type="common">Phialophora europaea</name>
    <dbReference type="NCBI Taxonomy" id="1220924"/>
    <lineage>
        <taxon>Eukaryota</taxon>
        <taxon>Fungi</taxon>
        <taxon>Dikarya</taxon>
        <taxon>Ascomycota</taxon>
        <taxon>Pezizomycotina</taxon>
        <taxon>Eurotiomycetes</taxon>
        <taxon>Chaetothyriomycetidae</taxon>
        <taxon>Chaetothyriales</taxon>
        <taxon>Cyphellophoraceae</taxon>
        <taxon>Cyphellophora</taxon>
    </lineage>
</organism>
<evidence type="ECO:0008006" key="4">
    <source>
        <dbReference type="Google" id="ProtNLM"/>
    </source>
</evidence>
<dbReference type="HOGENOM" id="CLU_069436_0_0_1"/>
<dbReference type="PANTHER" id="PTHR47260:SF1">
    <property type="entry name" value="UPF0644 PROTEIN PB2B4.06"/>
    <property type="match status" value="1"/>
</dbReference>
<dbReference type="InterPro" id="IPR052061">
    <property type="entry name" value="PTE-AB_protein"/>
</dbReference>
<dbReference type="InParanoid" id="W2RVY3"/>
<dbReference type="PANTHER" id="PTHR47260">
    <property type="entry name" value="UPF0644 PROTEIN PB2B4.06"/>
    <property type="match status" value="1"/>
</dbReference>
<dbReference type="CDD" id="cd03440">
    <property type="entry name" value="hot_dog"/>
    <property type="match status" value="1"/>
</dbReference>
<keyword evidence="1" id="KW-1133">Transmembrane helix</keyword>
<protein>
    <recommendedName>
        <fullName evidence="4">Thioesterase domain-containing protein</fullName>
    </recommendedName>
</protein>
<dbReference type="Proteomes" id="UP000030752">
    <property type="component" value="Unassembled WGS sequence"/>
</dbReference>
<sequence length="336" mass="37934">MRAFQPALRRQLLRPKFNPGPASTVLQPVRRQQHNSYGQHKEYFQTPGQAPLPDTTPYRAGEQIQTVYTNTEPGTWSRIARSLSYFSLFSTLGAVAGMALITWQYMQPPYPPGSPEEQEMLEEIDDLVNHNRIAEDLREQGWIEEDFYMRRSRSEFGYGMNMIHENLRGSSQTLNIKCFKNPNTKYTFIIFFAGFGMDGFPDVMHGGITATMMLEAAAKHASNFHPDLNLKSNEPAIKIDYKKPVHPGEIYTIMLPPAVVEPFPDDHSKRLLRVTAFLLRLENAPKIESRYNPAKGVTEHIVEVTSTAGTDPNLAFASIVTEIDDSNPEEPSTGPD</sequence>
<dbReference type="VEuPathDB" id="FungiDB:HMPREF1541_04747"/>
<keyword evidence="1" id="KW-0472">Membrane</keyword>
<evidence type="ECO:0000313" key="3">
    <source>
        <dbReference type="Proteomes" id="UP000030752"/>
    </source>
</evidence>
<dbReference type="Gene3D" id="3.10.129.10">
    <property type="entry name" value="Hotdog Thioesterase"/>
    <property type="match status" value="1"/>
</dbReference>
<dbReference type="RefSeq" id="XP_008717313.1">
    <property type="nucleotide sequence ID" value="XM_008719091.1"/>
</dbReference>
<keyword evidence="1" id="KW-0812">Transmembrane</keyword>